<dbReference type="Gene3D" id="1.20.144.10">
    <property type="entry name" value="Phosphatidic acid phosphatase type 2/haloperoxidase"/>
    <property type="match status" value="1"/>
</dbReference>
<dbReference type="Pfam" id="PF14360">
    <property type="entry name" value="PAP2_C"/>
    <property type="match status" value="1"/>
</dbReference>
<dbReference type="InterPro" id="IPR025749">
    <property type="entry name" value="Sphingomyelin_synth-like_dom"/>
</dbReference>
<evidence type="ECO:0000259" key="2">
    <source>
        <dbReference type="Pfam" id="PF14360"/>
    </source>
</evidence>
<gene>
    <name evidence="3" type="ORF">ENS31_11875</name>
</gene>
<comment type="caution">
    <text evidence="3">The sequence shown here is derived from an EMBL/GenBank/DDBJ whole genome shotgun (WGS) entry which is preliminary data.</text>
</comment>
<accession>A0A7V2ZLN8</accession>
<sequence>MTWKEFISSKQKRFELISTLILLSVVLFSLTRFLIFIESRNGFSFEDPLLKLFEPIDLTWLTFTLIYGSIITAIFYLISKPEKLLFTIQFYTLMVVVRIIAMWLLPLNPPEKMIILVDPFVEFFGTGKTLTKDLFFSGHTATLFILFLTTDSKYLKLFFLICTIGVAISVLLQHVHYSIDVFAAVVITYACYSILKLKTTRISNGKY</sequence>
<dbReference type="SUPFAM" id="SSF48317">
    <property type="entry name" value="Acid phosphatase/Vanadium-dependent haloperoxidase"/>
    <property type="match status" value="1"/>
</dbReference>
<feature type="transmembrane region" description="Helical" evidence="1">
    <location>
        <begin position="58"/>
        <end position="77"/>
    </location>
</feature>
<dbReference type="EMBL" id="DSUJ01000010">
    <property type="protein sequence ID" value="HFI92205.1"/>
    <property type="molecule type" value="Genomic_DNA"/>
</dbReference>
<evidence type="ECO:0000256" key="1">
    <source>
        <dbReference type="SAM" id="Phobius"/>
    </source>
</evidence>
<organism evidence="3">
    <name type="scientific">Ignavibacterium album</name>
    <dbReference type="NCBI Taxonomy" id="591197"/>
    <lineage>
        <taxon>Bacteria</taxon>
        <taxon>Pseudomonadati</taxon>
        <taxon>Ignavibacteriota</taxon>
        <taxon>Ignavibacteria</taxon>
        <taxon>Ignavibacteriales</taxon>
        <taxon>Ignavibacteriaceae</taxon>
        <taxon>Ignavibacterium</taxon>
    </lineage>
</organism>
<feature type="transmembrane region" description="Helical" evidence="1">
    <location>
        <begin position="84"/>
        <end position="105"/>
    </location>
</feature>
<feature type="transmembrane region" description="Helical" evidence="1">
    <location>
        <begin position="157"/>
        <end position="175"/>
    </location>
</feature>
<dbReference type="InterPro" id="IPR036938">
    <property type="entry name" value="PAP2/HPO_sf"/>
</dbReference>
<protein>
    <recommendedName>
        <fullName evidence="2">Sphingomyelin synthase-like domain-containing protein</fullName>
    </recommendedName>
</protein>
<name>A0A7V2ZLN8_9BACT</name>
<feature type="domain" description="Sphingomyelin synthase-like" evidence="2">
    <location>
        <begin position="133"/>
        <end position="193"/>
    </location>
</feature>
<feature type="transmembrane region" description="Helical" evidence="1">
    <location>
        <begin position="181"/>
        <end position="197"/>
    </location>
</feature>
<reference evidence="3" key="1">
    <citation type="journal article" date="2020" name="mSystems">
        <title>Genome- and Community-Level Interaction Insights into Carbon Utilization and Element Cycling Functions of Hydrothermarchaeota in Hydrothermal Sediment.</title>
        <authorList>
            <person name="Zhou Z."/>
            <person name="Liu Y."/>
            <person name="Xu W."/>
            <person name="Pan J."/>
            <person name="Luo Z.H."/>
            <person name="Li M."/>
        </authorList>
    </citation>
    <scope>NUCLEOTIDE SEQUENCE [LARGE SCALE GENOMIC DNA]</scope>
    <source>
        <strain evidence="3">SpSt-479</strain>
    </source>
</reference>
<keyword evidence="1" id="KW-0812">Transmembrane</keyword>
<keyword evidence="1" id="KW-1133">Transmembrane helix</keyword>
<evidence type="ECO:0000313" key="3">
    <source>
        <dbReference type="EMBL" id="HFI92205.1"/>
    </source>
</evidence>
<feature type="transmembrane region" description="Helical" evidence="1">
    <location>
        <begin position="20"/>
        <end position="38"/>
    </location>
</feature>
<dbReference type="CDD" id="cd01610">
    <property type="entry name" value="PAP2_like"/>
    <property type="match status" value="1"/>
</dbReference>
<feature type="transmembrane region" description="Helical" evidence="1">
    <location>
        <begin position="134"/>
        <end position="150"/>
    </location>
</feature>
<keyword evidence="1" id="KW-0472">Membrane</keyword>
<proteinExistence type="predicted"/>
<dbReference type="AlphaFoldDB" id="A0A7V2ZLN8"/>